<evidence type="ECO:0000313" key="10">
    <source>
        <dbReference type="EMBL" id="QDU80045.1"/>
    </source>
</evidence>
<dbReference type="Proteomes" id="UP000317178">
    <property type="component" value="Chromosome"/>
</dbReference>
<evidence type="ECO:0000313" key="11">
    <source>
        <dbReference type="Proteomes" id="UP000317178"/>
    </source>
</evidence>
<evidence type="ECO:0000256" key="6">
    <source>
        <dbReference type="ARBA" id="ARBA00016985"/>
    </source>
</evidence>
<name>A0A518CLE1_9PLAN</name>
<dbReference type="KEGG" id="plon:Pla110_17670"/>
<dbReference type="InterPro" id="IPR001926">
    <property type="entry name" value="TrpB-like_PALP"/>
</dbReference>
<accession>A0A518CLE1</accession>
<dbReference type="AlphaFoldDB" id="A0A518CLE1"/>
<comment type="subunit">
    <text evidence="4">Homodimer.</text>
</comment>
<dbReference type="Gene3D" id="3.40.50.1100">
    <property type="match status" value="2"/>
</dbReference>
<dbReference type="NCBIfam" id="TIGR03945">
    <property type="entry name" value="PLP_SbnA_fam"/>
    <property type="match status" value="1"/>
</dbReference>
<keyword evidence="11" id="KW-1185">Reference proteome</keyword>
<evidence type="ECO:0000256" key="3">
    <source>
        <dbReference type="ARBA" id="ARBA00008519"/>
    </source>
</evidence>
<dbReference type="InterPro" id="IPR001216">
    <property type="entry name" value="P-phosphate_BS"/>
</dbReference>
<feature type="domain" description="Tryptophan synthase beta chain-like PALP" evidence="9">
    <location>
        <begin position="44"/>
        <end position="328"/>
    </location>
</feature>
<dbReference type="InterPro" id="IPR050214">
    <property type="entry name" value="Cys_Synth/Cystath_Beta-Synth"/>
</dbReference>
<evidence type="ECO:0000256" key="5">
    <source>
        <dbReference type="ARBA" id="ARBA00012331"/>
    </source>
</evidence>
<proteinExistence type="inferred from homology"/>
<evidence type="ECO:0000259" key="9">
    <source>
        <dbReference type="Pfam" id="PF00291"/>
    </source>
</evidence>
<comment type="cofactor">
    <cofactor evidence="1">
        <name>pyridoxal 5'-phosphate</name>
        <dbReference type="ChEBI" id="CHEBI:597326"/>
    </cofactor>
</comment>
<dbReference type="RefSeq" id="WP_144995129.1">
    <property type="nucleotide sequence ID" value="NZ_CP036281.1"/>
</dbReference>
<dbReference type="PROSITE" id="PS00901">
    <property type="entry name" value="CYS_SYNTHASE"/>
    <property type="match status" value="1"/>
</dbReference>
<sequence length="401" mass="43861">MIQQSIVVPGSYNHGYIHQLPLTKHAFPAYPETPPRRTIDSGVLSAIGYTPLICLNQYIDDRVQLHVKLEALNPGGSAKDRPAALMITEALNAGQISQNTTIIESSSGNMGVGLAQVCGYYGLSLICVVDSKAQPQNVQIMEALGAHIVRVDDPEDGDFLGKRLERVQSLVRAIPDSYWPNQYANELNPKSHQTGTIKEIIQEMSVVPDYLFVATSSTGTAQGCQNYLKQHKLPTQVVAVDAVGSVLFGGSHGPRRIPGLGTGCIPPLADGQSFSHVKRVNDLDCVVGCRRMASREAMLVGGSAGGVMEAIYSMRSELRGKSCVAILHDSGTRYLDTVYSDDWVESTLGCNLEDLKQRVGRRKQRKRNRYFVTGVPRLKSKSKFLEHNHSLTVEESKQILS</sequence>
<evidence type="ECO:0000256" key="8">
    <source>
        <dbReference type="ARBA" id="ARBA00022898"/>
    </source>
</evidence>
<organism evidence="10 11">
    <name type="scientific">Polystyrenella longa</name>
    <dbReference type="NCBI Taxonomy" id="2528007"/>
    <lineage>
        <taxon>Bacteria</taxon>
        <taxon>Pseudomonadati</taxon>
        <taxon>Planctomycetota</taxon>
        <taxon>Planctomycetia</taxon>
        <taxon>Planctomycetales</taxon>
        <taxon>Planctomycetaceae</taxon>
        <taxon>Polystyrenella</taxon>
    </lineage>
</organism>
<protein>
    <recommendedName>
        <fullName evidence="6">N-(2-amino-2-carboxyethyl)-L-glutamate synthase</fullName>
        <ecNumber evidence="5">2.5.1.140</ecNumber>
    </recommendedName>
</protein>
<comment type="pathway">
    <text evidence="2">Siderophore biosynthesis.</text>
</comment>
<dbReference type="InterPro" id="IPR036052">
    <property type="entry name" value="TrpB-like_PALP_sf"/>
</dbReference>
<keyword evidence="8" id="KW-0663">Pyridoxal phosphate</keyword>
<evidence type="ECO:0000256" key="7">
    <source>
        <dbReference type="ARBA" id="ARBA00022679"/>
    </source>
</evidence>
<dbReference type="PANTHER" id="PTHR10314">
    <property type="entry name" value="CYSTATHIONINE BETA-SYNTHASE"/>
    <property type="match status" value="1"/>
</dbReference>
<reference evidence="10 11" key="1">
    <citation type="submission" date="2019-02" db="EMBL/GenBank/DDBJ databases">
        <title>Deep-cultivation of Planctomycetes and their phenomic and genomic characterization uncovers novel biology.</title>
        <authorList>
            <person name="Wiegand S."/>
            <person name="Jogler M."/>
            <person name="Boedeker C."/>
            <person name="Pinto D."/>
            <person name="Vollmers J."/>
            <person name="Rivas-Marin E."/>
            <person name="Kohn T."/>
            <person name="Peeters S.H."/>
            <person name="Heuer A."/>
            <person name="Rast P."/>
            <person name="Oberbeckmann S."/>
            <person name="Bunk B."/>
            <person name="Jeske O."/>
            <person name="Meyerdierks A."/>
            <person name="Storesund J.E."/>
            <person name="Kallscheuer N."/>
            <person name="Luecker S."/>
            <person name="Lage O.M."/>
            <person name="Pohl T."/>
            <person name="Merkel B.J."/>
            <person name="Hornburger P."/>
            <person name="Mueller R.-W."/>
            <person name="Bruemmer F."/>
            <person name="Labrenz M."/>
            <person name="Spormann A.M."/>
            <person name="Op den Camp H."/>
            <person name="Overmann J."/>
            <person name="Amann R."/>
            <person name="Jetten M.S.M."/>
            <person name="Mascher T."/>
            <person name="Medema M.H."/>
            <person name="Devos D.P."/>
            <person name="Kaster A.-K."/>
            <person name="Ovreas L."/>
            <person name="Rohde M."/>
            <person name="Galperin M.Y."/>
            <person name="Jogler C."/>
        </authorList>
    </citation>
    <scope>NUCLEOTIDE SEQUENCE [LARGE SCALE GENOMIC DNA]</scope>
    <source>
        <strain evidence="10 11">Pla110</strain>
    </source>
</reference>
<dbReference type="SUPFAM" id="SSF53686">
    <property type="entry name" value="Tryptophan synthase beta subunit-like PLP-dependent enzymes"/>
    <property type="match status" value="1"/>
</dbReference>
<dbReference type="InterPro" id="IPR023927">
    <property type="entry name" value="SbnA"/>
</dbReference>
<keyword evidence="7" id="KW-0808">Transferase</keyword>
<evidence type="ECO:0000256" key="1">
    <source>
        <dbReference type="ARBA" id="ARBA00001933"/>
    </source>
</evidence>
<evidence type="ECO:0000256" key="2">
    <source>
        <dbReference type="ARBA" id="ARBA00004924"/>
    </source>
</evidence>
<dbReference type="OrthoDB" id="9808024at2"/>
<dbReference type="Pfam" id="PF00291">
    <property type="entry name" value="PALP"/>
    <property type="match status" value="1"/>
</dbReference>
<dbReference type="GO" id="GO:0016765">
    <property type="term" value="F:transferase activity, transferring alkyl or aryl (other than methyl) groups"/>
    <property type="evidence" value="ECO:0007669"/>
    <property type="project" value="UniProtKB-ARBA"/>
</dbReference>
<gene>
    <name evidence="10" type="primary">sbnA</name>
    <name evidence="10" type="ORF">Pla110_17670</name>
</gene>
<dbReference type="EC" id="2.5.1.140" evidence="5"/>
<dbReference type="GO" id="GO:0006535">
    <property type="term" value="P:cysteine biosynthetic process from serine"/>
    <property type="evidence" value="ECO:0007669"/>
    <property type="project" value="InterPro"/>
</dbReference>
<dbReference type="CDD" id="cd01561">
    <property type="entry name" value="CBS_like"/>
    <property type="match status" value="1"/>
</dbReference>
<evidence type="ECO:0000256" key="4">
    <source>
        <dbReference type="ARBA" id="ARBA00011738"/>
    </source>
</evidence>
<dbReference type="EMBL" id="CP036281">
    <property type="protein sequence ID" value="QDU80045.1"/>
    <property type="molecule type" value="Genomic_DNA"/>
</dbReference>
<comment type="similarity">
    <text evidence="3">Belongs to the cysteine synthase/cystathionine beta-synthase family. SbnA subfamily.</text>
</comment>